<comment type="caution">
    <text evidence="2">The sequence shown here is derived from an EMBL/GenBank/DDBJ whole genome shotgun (WGS) entry which is preliminary data.</text>
</comment>
<evidence type="ECO:0000313" key="3">
    <source>
        <dbReference type="Proteomes" id="UP001221757"/>
    </source>
</evidence>
<gene>
    <name evidence="2" type="ORF">B0H17DRAFT_1202809</name>
</gene>
<dbReference type="PROSITE" id="PS51257">
    <property type="entry name" value="PROKAR_LIPOPROTEIN"/>
    <property type="match status" value="1"/>
</dbReference>
<evidence type="ECO:0000313" key="2">
    <source>
        <dbReference type="EMBL" id="KAJ7688733.1"/>
    </source>
</evidence>
<keyword evidence="3" id="KW-1185">Reference proteome</keyword>
<reference evidence="2" key="1">
    <citation type="submission" date="2023-03" db="EMBL/GenBank/DDBJ databases">
        <title>Massive genome expansion in bonnet fungi (Mycena s.s.) driven by repeated elements and novel gene families across ecological guilds.</title>
        <authorList>
            <consortium name="Lawrence Berkeley National Laboratory"/>
            <person name="Harder C.B."/>
            <person name="Miyauchi S."/>
            <person name="Viragh M."/>
            <person name="Kuo A."/>
            <person name="Thoen E."/>
            <person name="Andreopoulos B."/>
            <person name="Lu D."/>
            <person name="Skrede I."/>
            <person name="Drula E."/>
            <person name="Henrissat B."/>
            <person name="Morin E."/>
            <person name="Kohler A."/>
            <person name="Barry K."/>
            <person name="LaButti K."/>
            <person name="Morin E."/>
            <person name="Salamov A."/>
            <person name="Lipzen A."/>
            <person name="Mereny Z."/>
            <person name="Hegedus B."/>
            <person name="Baldrian P."/>
            <person name="Stursova M."/>
            <person name="Weitz H."/>
            <person name="Taylor A."/>
            <person name="Grigoriev I.V."/>
            <person name="Nagy L.G."/>
            <person name="Martin F."/>
            <person name="Kauserud H."/>
        </authorList>
    </citation>
    <scope>NUCLEOTIDE SEQUENCE</scope>
    <source>
        <strain evidence="2">CBHHK067</strain>
    </source>
</reference>
<dbReference type="Proteomes" id="UP001221757">
    <property type="component" value="Unassembled WGS sequence"/>
</dbReference>
<name>A0AAD7DF26_MYCRO</name>
<evidence type="ECO:0000256" key="1">
    <source>
        <dbReference type="SAM" id="MobiDB-lite"/>
    </source>
</evidence>
<feature type="compositionally biased region" description="Polar residues" evidence="1">
    <location>
        <begin position="1"/>
        <end position="10"/>
    </location>
</feature>
<sequence length="354" mass="38510">MLRSCSSYQVDSPPLPATTSSPGSSPITTVQACRRAQYKAQLVASTSSSSSSGKSVTPTLAQFPPQAPIRIWAFFSAASAFHQTPVQGFHGGKLTFELLDAIIGTLDDVEALKVCALTGSLMRGSSQRILLRSLTLTGYRDRLRVPNYQGVDTLLRESPHIAAYITHLIIHLPLDSRVGELNTEEQEVEILQQVLGKLARFSRTGDITRLLTGPHLLPYTAAMHGHSILAHCGPDNKMVFAVALTLEHVEIMCGVVRRRLALRSAEFALEIGNHTPLSTAICTLLQSTISPDSLRSSSRTPAPRGGRGPCPRLSLVPWRHWSVPWWRLDPLGDRRAASLVEFAMVVLGGMPRAA</sequence>
<feature type="region of interest" description="Disordered" evidence="1">
    <location>
        <begin position="1"/>
        <end position="27"/>
    </location>
</feature>
<organism evidence="2 3">
    <name type="scientific">Mycena rosella</name>
    <name type="common">Pink bonnet</name>
    <name type="synonym">Agaricus rosellus</name>
    <dbReference type="NCBI Taxonomy" id="1033263"/>
    <lineage>
        <taxon>Eukaryota</taxon>
        <taxon>Fungi</taxon>
        <taxon>Dikarya</taxon>
        <taxon>Basidiomycota</taxon>
        <taxon>Agaricomycotina</taxon>
        <taxon>Agaricomycetes</taxon>
        <taxon>Agaricomycetidae</taxon>
        <taxon>Agaricales</taxon>
        <taxon>Marasmiineae</taxon>
        <taxon>Mycenaceae</taxon>
        <taxon>Mycena</taxon>
    </lineage>
</organism>
<dbReference type="AlphaFoldDB" id="A0AAD7DF26"/>
<proteinExistence type="predicted"/>
<feature type="compositionally biased region" description="Low complexity" evidence="1">
    <location>
        <begin position="17"/>
        <end position="27"/>
    </location>
</feature>
<protein>
    <submittedName>
        <fullName evidence="2">Uncharacterized protein</fullName>
    </submittedName>
</protein>
<accession>A0AAD7DF26</accession>
<dbReference type="EMBL" id="JARKIE010000077">
    <property type="protein sequence ID" value="KAJ7688733.1"/>
    <property type="molecule type" value="Genomic_DNA"/>
</dbReference>